<dbReference type="AlphaFoldDB" id="A0A7Z7ETP8"/>
<comment type="caution">
    <text evidence="3">The sequence shown here is derived from an EMBL/GenBank/DDBJ whole genome shotgun (WGS) entry which is preliminary data.</text>
</comment>
<reference evidence="4" key="1">
    <citation type="journal article" date="2018" name="Front. Microbiol.">
        <title>Genome-Based Analysis Reveals the Taxonomy and Diversity of the Family Idiomarinaceae.</title>
        <authorList>
            <person name="Liu Y."/>
            <person name="Lai Q."/>
            <person name="Shao Z."/>
        </authorList>
    </citation>
    <scope>NUCLEOTIDE SEQUENCE [LARGE SCALE GENOMIC DNA]</scope>
    <source>
        <strain evidence="4">KYW314</strain>
    </source>
</reference>
<proteinExistence type="predicted"/>
<keyword evidence="4" id="KW-1185">Reference proteome</keyword>
<dbReference type="Proteomes" id="UP000287766">
    <property type="component" value="Unassembled WGS sequence"/>
</dbReference>
<feature type="region of interest" description="Disordered" evidence="1">
    <location>
        <begin position="56"/>
        <end position="84"/>
    </location>
</feature>
<dbReference type="RefSeq" id="WP_169930033.1">
    <property type="nucleotide sequence ID" value="NZ_PIPR01000001.1"/>
</dbReference>
<organism evidence="3 4">
    <name type="scientific">Pseudidiomarina aestuarii</name>
    <dbReference type="NCBI Taxonomy" id="624146"/>
    <lineage>
        <taxon>Bacteria</taxon>
        <taxon>Pseudomonadati</taxon>
        <taxon>Pseudomonadota</taxon>
        <taxon>Gammaproteobacteria</taxon>
        <taxon>Alteromonadales</taxon>
        <taxon>Idiomarinaceae</taxon>
        <taxon>Pseudidiomarina</taxon>
    </lineage>
</organism>
<feature type="signal peptide" evidence="2">
    <location>
        <begin position="1"/>
        <end position="24"/>
    </location>
</feature>
<evidence type="ECO:0000256" key="1">
    <source>
        <dbReference type="SAM" id="MobiDB-lite"/>
    </source>
</evidence>
<dbReference type="EMBL" id="PIPR01000001">
    <property type="protein sequence ID" value="RUO41301.1"/>
    <property type="molecule type" value="Genomic_DNA"/>
</dbReference>
<feature type="chain" id="PRO_5031286893" description="Porin domain-containing protein" evidence="2">
    <location>
        <begin position="25"/>
        <end position="358"/>
    </location>
</feature>
<protein>
    <recommendedName>
        <fullName evidence="5">Porin domain-containing protein</fullName>
    </recommendedName>
</protein>
<keyword evidence="2" id="KW-0732">Signal</keyword>
<evidence type="ECO:0000256" key="2">
    <source>
        <dbReference type="SAM" id="SignalP"/>
    </source>
</evidence>
<sequence>MAKLHFLCAVILTSSAVFSSSLLAQTIDIDYLKSTNPELYRQLMAVELCRKDPQNTSCQAADSNKNSSGVAQHPADAAPKPTHPSGQWWYDSAYEQGLNDQWQHALQVTADLAEMSGNIEGEEFHIELDYFSRVDAWTNFLTLIYEKDDVKQSGIQALDKKHYAFNYGGRYDFNESWFAQGGYIIEQDTTRSLDRQQVLYAGAGMHIIATDRVNLSSMLAVGEQHDEFINQDAVGIGSLDYSVAYFVEQLSWHLTKTISINQSFTWLHSLESLPEPGPSMTAGNTVNPMCVEPPVSGSEYCIIGNSNKSKLGFTLGLQYQINAHMSLLYNYSFEKDNTPWVGVEGTDRSNSISVRVRF</sequence>
<evidence type="ECO:0000313" key="3">
    <source>
        <dbReference type="EMBL" id="RUO41301.1"/>
    </source>
</evidence>
<accession>A0A7Z7ETP8</accession>
<name>A0A7Z7ETP8_9GAMM</name>
<gene>
    <name evidence="3" type="ORF">CWE22_03745</name>
</gene>
<feature type="compositionally biased region" description="Polar residues" evidence="1">
    <location>
        <begin position="56"/>
        <end position="70"/>
    </location>
</feature>
<evidence type="ECO:0000313" key="4">
    <source>
        <dbReference type="Proteomes" id="UP000287766"/>
    </source>
</evidence>
<dbReference type="Pfam" id="PF04338">
    <property type="entry name" value="DUF481"/>
    <property type="match status" value="1"/>
</dbReference>
<evidence type="ECO:0008006" key="5">
    <source>
        <dbReference type="Google" id="ProtNLM"/>
    </source>
</evidence>
<dbReference type="InterPro" id="IPR007433">
    <property type="entry name" value="DUF481"/>
</dbReference>